<name>A0A2A2TEJ4_9CYAN</name>
<dbReference type="Gene3D" id="3.30.450.40">
    <property type="match status" value="1"/>
</dbReference>
<evidence type="ECO:0000256" key="5">
    <source>
        <dbReference type="ARBA" id="ARBA00023012"/>
    </source>
</evidence>
<dbReference type="InterPro" id="IPR053159">
    <property type="entry name" value="Hybrid_Histidine_Kinase"/>
</dbReference>
<dbReference type="SMART" id="SM00387">
    <property type="entry name" value="HATPase_c"/>
    <property type="match status" value="1"/>
</dbReference>
<sequence length="919" mass="104836">GNCAISALSYGTYAIIAWNTYRDIHLCYQFGQIALKTLENFHAPKLKPMVTYVSTTFSIHHQFHLKNTLDDLLSVYDLGIKIGDLEQAAYSKQIHSEHSFWLGRELITLKEEITNHHQNIAQLKQDVALQIHSINWQSVLNLIQKGERKLDFSGEVYDEQKMFPVHQKFNNRQAIFSLYLQKLFNYYLFNDFTKAFEFATFAKDYIASVPARFIVNVFYFYYSLAMLAIYPQLSPEEKEKTLAEVIEIQQQCKEWAEHTSMNLLHKYCLVEAEKYRVLGNNIEAMEYYDRAISLAKENEYVNEEALANELAAKFYLEWGKEKIAQMYMAEAYYCYIRWGAKAKVRDLVKRYSELLGNIAQQEEDNDITEYENVDHNSNQDINQESHQEINQESHQNINVPSHNSLTNFSNNQTTFGSFASHSSFGNSLDMAAVIKASQVLSEKIEMEQLLSSLMRVTMENAGASKCVILLSKDENLNLIVTAISTSSESEFIKITFPSVRLNDCEDIPISVINNVKRQGKIFVADDAREIVNLSADRYILREQPQSILCMPIIHQGKMLGIFYLENNFITALFTQQRLEVLKLLITQAAIALENAKLYQNLAEVNKSLEESNHSLEEKVEVRTQELNKKNQILNQAIEDLKNTQTQLIQSEKMSGLGQMVAGIAHEINNPINFIHGNISHTSGYVQDLIDLISLYQKEGYSTPEIQEKLEEVDLDFLLTDLPKILESMNMGSSRIRDIVLSLRNFSRLDESGMKPVDIHEGIDNTLMILQHRLKAKSDRPEIAVIKEYQSFSEINCYAGQLNQVFMNILSNAIDALDDAFASGKWSKDKPIIRISTELVDSNSTSNLVIKIADNASGIPEEIRRKIFDPFFTTKPVGSGTGLGLSISYQIVVDKHKGKLTCNSYSQEGTEFVIVIPNNT</sequence>
<reference evidence="9 10" key="1">
    <citation type="submission" date="2017-08" db="EMBL/GenBank/DDBJ databases">
        <title>Draft genome sequence of filamentous cyanobacterium Calothrix elsteri CCALA 953.</title>
        <authorList>
            <person name="Gagunashvili A.N."/>
            <person name="Elster J."/>
            <person name="Andresson O.S."/>
        </authorList>
    </citation>
    <scope>NUCLEOTIDE SEQUENCE [LARGE SCALE GENOMIC DNA]</scope>
    <source>
        <strain evidence="9 10">CCALA 953</strain>
    </source>
</reference>
<keyword evidence="10" id="KW-1185">Reference proteome</keyword>
<evidence type="ECO:0000256" key="1">
    <source>
        <dbReference type="ARBA" id="ARBA00000085"/>
    </source>
</evidence>
<dbReference type="InterPro" id="IPR004358">
    <property type="entry name" value="Sig_transdc_His_kin-like_C"/>
</dbReference>
<dbReference type="GO" id="GO:0004674">
    <property type="term" value="F:protein serine/threonine kinase activity"/>
    <property type="evidence" value="ECO:0007669"/>
    <property type="project" value="UniProtKB-KW"/>
</dbReference>
<feature type="domain" description="Histidine kinase" evidence="8">
    <location>
        <begin position="662"/>
        <end position="919"/>
    </location>
</feature>
<dbReference type="InterPro" id="IPR003594">
    <property type="entry name" value="HATPase_dom"/>
</dbReference>
<keyword evidence="6" id="KW-0175">Coiled coil</keyword>
<proteinExistence type="predicted"/>
<comment type="catalytic activity">
    <reaction evidence="1">
        <text>ATP + protein L-histidine = ADP + protein N-phospho-L-histidine.</text>
        <dbReference type="EC" id="2.7.13.3"/>
    </reaction>
</comment>
<keyword evidence="4 9" id="KW-0808">Transferase</keyword>
<keyword evidence="4 9" id="KW-0418">Kinase</keyword>
<evidence type="ECO:0000256" key="4">
    <source>
        <dbReference type="ARBA" id="ARBA00022777"/>
    </source>
</evidence>
<dbReference type="InterPro" id="IPR036890">
    <property type="entry name" value="HATPase_C_sf"/>
</dbReference>
<evidence type="ECO:0000256" key="2">
    <source>
        <dbReference type="ARBA" id="ARBA00012438"/>
    </source>
</evidence>
<dbReference type="PANTHER" id="PTHR43642:SF1">
    <property type="entry name" value="HYBRID SIGNAL TRANSDUCTION HISTIDINE KINASE G"/>
    <property type="match status" value="1"/>
</dbReference>
<dbReference type="GO" id="GO:0000155">
    <property type="term" value="F:phosphorelay sensor kinase activity"/>
    <property type="evidence" value="ECO:0007669"/>
    <property type="project" value="InterPro"/>
</dbReference>
<keyword evidence="5" id="KW-0902">Two-component regulatory system</keyword>
<feature type="compositionally biased region" description="Polar residues" evidence="7">
    <location>
        <begin position="392"/>
        <end position="403"/>
    </location>
</feature>
<dbReference type="InterPro" id="IPR003661">
    <property type="entry name" value="HisK_dim/P_dom"/>
</dbReference>
<evidence type="ECO:0000256" key="6">
    <source>
        <dbReference type="SAM" id="Coils"/>
    </source>
</evidence>
<evidence type="ECO:0000313" key="9">
    <source>
        <dbReference type="EMBL" id="PAX52068.1"/>
    </source>
</evidence>
<dbReference type="InterPro" id="IPR005467">
    <property type="entry name" value="His_kinase_dom"/>
</dbReference>
<gene>
    <name evidence="9" type="ORF">CK510_21325</name>
</gene>
<comment type="caution">
    <text evidence="9">The sequence shown here is derived from an EMBL/GenBank/DDBJ whole genome shotgun (WGS) entry which is preliminary data.</text>
</comment>
<dbReference type="InterPro" id="IPR003018">
    <property type="entry name" value="GAF"/>
</dbReference>
<dbReference type="EC" id="2.7.13.3" evidence="2"/>
<feature type="region of interest" description="Disordered" evidence="7">
    <location>
        <begin position="384"/>
        <end position="403"/>
    </location>
</feature>
<evidence type="ECO:0000259" key="8">
    <source>
        <dbReference type="PROSITE" id="PS50109"/>
    </source>
</evidence>
<dbReference type="InterPro" id="IPR036097">
    <property type="entry name" value="HisK_dim/P_sf"/>
</dbReference>
<dbReference type="InterPro" id="IPR029016">
    <property type="entry name" value="GAF-like_dom_sf"/>
</dbReference>
<dbReference type="CDD" id="cd00082">
    <property type="entry name" value="HisKA"/>
    <property type="match status" value="1"/>
</dbReference>
<feature type="non-terminal residue" evidence="9">
    <location>
        <position position="1"/>
    </location>
</feature>
<dbReference type="SUPFAM" id="SSF47384">
    <property type="entry name" value="Homodimeric domain of signal transducing histidine kinase"/>
    <property type="match status" value="1"/>
</dbReference>
<dbReference type="Proteomes" id="UP000218238">
    <property type="component" value="Unassembled WGS sequence"/>
</dbReference>
<evidence type="ECO:0000256" key="3">
    <source>
        <dbReference type="ARBA" id="ARBA00022553"/>
    </source>
</evidence>
<keyword evidence="9" id="KW-0723">Serine/threonine-protein kinase</keyword>
<dbReference type="PRINTS" id="PR00344">
    <property type="entry name" value="BCTRLSENSOR"/>
</dbReference>
<dbReference type="SUPFAM" id="SSF55874">
    <property type="entry name" value="ATPase domain of HSP90 chaperone/DNA topoisomerase II/histidine kinase"/>
    <property type="match status" value="1"/>
</dbReference>
<accession>A0A2A2TEJ4</accession>
<organism evidence="9 10">
    <name type="scientific">Brunnivagina elsteri CCALA 953</name>
    <dbReference type="NCBI Taxonomy" id="987040"/>
    <lineage>
        <taxon>Bacteria</taxon>
        <taxon>Bacillati</taxon>
        <taxon>Cyanobacteriota</taxon>
        <taxon>Cyanophyceae</taxon>
        <taxon>Nostocales</taxon>
        <taxon>Calotrichaceae</taxon>
        <taxon>Brunnivagina</taxon>
    </lineage>
</organism>
<dbReference type="PANTHER" id="PTHR43642">
    <property type="entry name" value="HYBRID SIGNAL TRANSDUCTION HISTIDINE KINASE G"/>
    <property type="match status" value="1"/>
</dbReference>
<protein>
    <recommendedName>
        <fullName evidence="2">histidine kinase</fullName>
        <ecNumber evidence="2">2.7.13.3</ecNumber>
    </recommendedName>
</protein>
<evidence type="ECO:0000256" key="7">
    <source>
        <dbReference type="SAM" id="MobiDB-lite"/>
    </source>
</evidence>
<feature type="coiled-coil region" evidence="6">
    <location>
        <begin position="598"/>
        <end position="653"/>
    </location>
</feature>
<dbReference type="SMART" id="SM00065">
    <property type="entry name" value="GAF"/>
    <property type="match status" value="1"/>
</dbReference>
<dbReference type="AlphaFoldDB" id="A0A2A2TEJ4"/>
<keyword evidence="3" id="KW-0597">Phosphoprotein</keyword>
<dbReference type="EMBL" id="NTFS01000288">
    <property type="protein sequence ID" value="PAX52068.1"/>
    <property type="molecule type" value="Genomic_DNA"/>
</dbReference>
<dbReference type="RefSeq" id="WP_211293247.1">
    <property type="nucleotide sequence ID" value="NZ_NTFS01000288.1"/>
</dbReference>
<dbReference type="PROSITE" id="PS50109">
    <property type="entry name" value="HIS_KIN"/>
    <property type="match status" value="1"/>
</dbReference>
<evidence type="ECO:0000313" key="10">
    <source>
        <dbReference type="Proteomes" id="UP000218238"/>
    </source>
</evidence>
<dbReference type="SUPFAM" id="SSF55781">
    <property type="entry name" value="GAF domain-like"/>
    <property type="match status" value="1"/>
</dbReference>
<dbReference type="Pfam" id="PF01590">
    <property type="entry name" value="GAF"/>
    <property type="match status" value="1"/>
</dbReference>
<dbReference type="Gene3D" id="1.10.287.130">
    <property type="match status" value="1"/>
</dbReference>
<dbReference type="Pfam" id="PF02518">
    <property type="entry name" value="HATPase_c"/>
    <property type="match status" value="1"/>
</dbReference>
<dbReference type="Gene3D" id="3.30.565.10">
    <property type="entry name" value="Histidine kinase-like ATPase, C-terminal domain"/>
    <property type="match status" value="1"/>
</dbReference>